<sequence>MSSTSSQPKSMLCTNCNAINFDEILSNDYILGIPSQSQRTLSSLRHIDDTSYGSCSFCDFLRDLKTDSDPLSLLAWRATDRLFAGSGINQQKSRPLQLAHHETVVFDIKGSIDFKTRDGFTIDVLTSNQFMELGAQDSTQGSNDKITARKVGNRVNFELIKSWLSFCRAHHQGQCHTELDGRGIRDIPGFRVIDCESRKIIPWAEIPKGHDGNYAALSYLWGTDTSTATRDGMIPSPSPKVIEDAVTATTELGFKYLWVDRYCIPQHDLDQKAAQIKRMDDVYGSSAITIIASAGDGPAHGLPGVNLTPRLSQKSVRIGSRTFISINNNTNQRILDSKWNTRAWTLQEGFLSPRRLCFEDSQVYFQCNLMHRLESIHIPNGKSAARSLSTDVKTTYSAGGGHSVFPRYGMKEASSLLEAFDHYISRQISYPQDGLNAFEGILKRASTFQDPVYTLWGVLIRPLPTANMTTSLITGLSWMFTMDSSFSAASGFPLERQYRGKLRRRLFPSWSWVDWVGDLIEKAVDVGQPLELWQDKKSTTIRVYPLIMGIVVQYADGAISCWEDNHHDILMSARLREGPRILRIRGYTCETLLWKLPTQECLDSAVRPSSTRQSSSFLSNDGWTWSDQDRSLDNLLLAEKYNDSMSKSMTNNHLCICADWLQTHKKPSSPSPLQDEYSFRVILLSHTTDRLNFMVLTPVDRDKGYPGAYERVNIISRPSPLKKNSPETLLENPDPKFLRGWTLEETIIV</sequence>
<reference evidence="2" key="1">
    <citation type="journal article" date="2023" name="Mol. Phylogenet. Evol.">
        <title>Genome-scale phylogeny and comparative genomics of the fungal order Sordariales.</title>
        <authorList>
            <person name="Hensen N."/>
            <person name="Bonometti L."/>
            <person name="Westerberg I."/>
            <person name="Brannstrom I.O."/>
            <person name="Guillou S."/>
            <person name="Cros-Aarteil S."/>
            <person name="Calhoun S."/>
            <person name="Haridas S."/>
            <person name="Kuo A."/>
            <person name="Mondo S."/>
            <person name="Pangilinan J."/>
            <person name="Riley R."/>
            <person name="LaButti K."/>
            <person name="Andreopoulos B."/>
            <person name="Lipzen A."/>
            <person name="Chen C."/>
            <person name="Yan M."/>
            <person name="Daum C."/>
            <person name="Ng V."/>
            <person name="Clum A."/>
            <person name="Steindorff A."/>
            <person name="Ohm R.A."/>
            <person name="Martin F."/>
            <person name="Silar P."/>
            <person name="Natvig D.O."/>
            <person name="Lalanne C."/>
            <person name="Gautier V."/>
            <person name="Ament-Velasquez S.L."/>
            <person name="Kruys A."/>
            <person name="Hutchinson M.I."/>
            <person name="Powell A.J."/>
            <person name="Barry K."/>
            <person name="Miller A.N."/>
            <person name="Grigoriev I.V."/>
            <person name="Debuchy R."/>
            <person name="Gladieux P."/>
            <person name="Hiltunen Thoren M."/>
            <person name="Johannesson H."/>
        </authorList>
    </citation>
    <scope>NUCLEOTIDE SEQUENCE</scope>
    <source>
        <strain evidence="2">FGSC 1904</strain>
    </source>
</reference>
<keyword evidence="3" id="KW-1185">Reference proteome</keyword>
<dbReference type="Pfam" id="PF06985">
    <property type="entry name" value="HET"/>
    <property type="match status" value="1"/>
</dbReference>
<comment type="caution">
    <text evidence="2">The sequence shown here is derived from an EMBL/GenBank/DDBJ whole genome shotgun (WGS) entry which is preliminary data.</text>
</comment>
<protein>
    <submittedName>
        <fullName evidence="2">Heterokaryon incompatibility protein-domain-containing protein</fullName>
    </submittedName>
</protein>
<gene>
    <name evidence="2" type="ORF">B0T20DRAFT_8601</name>
</gene>
<dbReference type="Proteomes" id="UP001281003">
    <property type="component" value="Unassembled WGS sequence"/>
</dbReference>
<organism evidence="2 3">
    <name type="scientific">Sordaria brevicollis</name>
    <dbReference type="NCBI Taxonomy" id="83679"/>
    <lineage>
        <taxon>Eukaryota</taxon>
        <taxon>Fungi</taxon>
        <taxon>Dikarya</taxon>
        <taxon>Ascomycota</taxon>
        <taxon>Pezizomycotina</taxon>
        <taxon>Sordariomycetes</taxon>
        <taxon>Sordariomycetidae</taxon>
        <taxon>Sordariales</taxon>
        <taxon>Sordariaceae</taxon>
        <taxon>Sordaria</taxon>
    </lineage>
</organism>
<dbReference type="EMBL" id="JAUTDP010000001">
    <property type="protein sequence ID" value="KAK3402825.1"/>
    <property type="molecule type" value="Genomic_DNA"/>
</dbReference>
<feature type="domain" description="Heterokaryon incompatibility" evidence="1">
    <location>
        <begin position="214"/>
        <end position="348"/>
    </location>
</feature>
<proteinExistence type="predicted"/>
<dbReference type="InterPro" id="IPR010730">
    <property type="entry name" value="HET"/>
</dbReference>
<reference evidence="2" key="2">
    <citation type="submission" date="2023-07" db="EMBL/GenBank/DDBJ databases">
        <authorList>
            <consortium name="Lawrence Berkeley National Laboratory"/>
            <person name="Haridas S."/>
            <person name="Hensen N."/>
            <person name="Bonometti L."/>
            <person name="Westerberg I."/>
            <person name="Brannstrom I.O."/>
            <person name="Guillou S."/>
            <person name="Cros-Aarteil S."/>
            <person name="Calhoun S."/>
            <person name="Kuo A."/>
            <person name="Mondo S."/>
            <person name="Pangilinan J."/>
            <person name="Riley R."/>
            <person name="LaButti K."/>
            <person name="Andreopoulos B."/>
            <person name="Lipzen A."/>
            <person name="Chen C."/>
            <person name="Yanf M."/>
            <person name="Daum C."/>
            <person name="Ng V."/>
            <person name="Clum A."/>
            <person name="Steindorff A."/>
            <person name="Ohm R."/>
            <person name="Martin F."/>
            <person name="Silar P."/>
            <person name="Natvig D."/>
            <person name="Lalanne C."/>
            <person name="Gautier V."/>
            <person name="Ament-velasquez S.L."/>
            <person name="Kruys A."/>
            <person name="Hutchinson M.I."/>
            <person name="Powell A.J."/>
            <person name="Barry K."/>
            <person name="Miller A.N."/>
            <person name="Grigoriev I.V."/>
            <person name="Debuchy R."/>
            <person name="Gladieux P."/>
            <person name="Thoren M.H."/>
            <person name="Johannesson H."/>
        </authorList>
    </citation>
    <scope>NUCLEOTIDE SEQUENCE</scope>
    <source>
        <strain evidence="2">FGSC 1904</strain>
    </source>
</reference>
<accession>A0AAE0PNI3</accession>
<evidence type="ECO:0000313" key="2">
    <source>
        <dbReference type="EMBL" id="KAK3402825.1"/>
    </source>
</evidence>
<evidence type="ECO:0000313" key="3">
    <source>
        <dbReference type="Proteomes" id="UP001281003"/>
    </source>
</evidence>
<dbReference type="AlphaFoldDB" id="A0AAE0PNI3"/>
<name>A0AAE0PNI3_SORBR</name>
<dbReference type="PANTHER" id="PTHR33112:SF1">
    <property type="entry name" value="HETEROKARYON INCOMPATIBILITY DOMAIN-CONTAINING PROTEIN"/>
    <property type="match status" value="1"/>
</dbReference>
<dbReference type="PANTHER" id="PTHR33112">
    <property type="entry name" value="DOMAIN PROTEIN, PUTATIVE-RELATED"/>
    <property type="match status" value="1"/>
</dbReference>
<evidence type="ECO:0000259" key="1">
    <source>
        <dbReference type="Pfam" id="PF06985"/>
    </source>
</evidence>